<dbReference type="OrthoDB" id="9793186at2"/>
<dbReference type="RefSeq" id="WP_119437002.1">
    <property type="nucleotide sequence ID" value="NZ_QWGR01000003.1"/>
</dbReference>
<feature type="domain" description="Lipid A biosynthesis N-terminal" evidence="2">
    <location>
        <begin position="128"/>
        <end position="199"/>
    </location>
</feature>
<comment type="caution">
    <text evidence="3">The sequence shown here is derived from an EMBL/GenBank/DDBJ whole genome shotgun (WGS) entry which is preliminary data.</text>
</comment>
<dbReference type="SMART" id="SM01259">
    <property type="entry name" value="LAB_N"/>
    <property type="match status" value="2"/>
</dbReference>
<evidence type="ECO:0000313" key="3">
    <source>
        <dbReference type="EMBL" id="RIJ49116.1"/>
    </source>
</evidence>
<reference evidence="3 4" key="1">
    <citation type="submission" date="2018-08" db="EMBL/GenBank/DDBJ databases">
        <title>Pallidiluteibacterium maritimus gen. nov., sp. nov., isolated from coastal sediment.</title>
        <authorList>
            <person name="Zhou L.Y."/>
        </authorList>
    </citation>
    <scope>NUCLEOTIDE SEQUENCE [LARGE SCALE GENOMIC DNA]</scope>
    <source>
        <strain evidence="3 4">XSD2</strain>
    </source>
</reference>
<protein>
    <submittedName>
        <fullName evidence="3">Lauroyl acyltransferase</fullName>
    </submittedName>
</protein>
<feature type="transmembrane region" description="Helical" evidence="1">
    <location>
        <begin position="38"/>
        <end position="55"/>
    </location>
</feature>
<feature type="transmembrane region" description="Helical" evidence="1">
    <location>
        <begin position="6"/>
        <end position="26"/>
    </location>
</feature>
<dbReference type="GO" id="GO:0009245">
    <property type="term" value="P:lipid A biosynthetic process"/>
    <property type="evidence" value="ECO:0007669"/>
    <property type="project" value="InterPro"/>
</dbReference>
<dbReference type="AlphaFoldDB" id="A0A399SYN7"/>
<dbReference type="GO" id="GO:0008915">
    <property type="term" value="F:lipid-A-disaccharide synthase activity"/>
    <property type="evidence" value="ECO:0007669"/>
    <property type="project" value="InterPro"/>
</dbReference>
<dbReference type="GO" id="GO:0016020">
    <property type="term" value="C:membrane"/>
    <property type="evidence" value="ECO:0007669"/>
    <property type="project" value="GOC"/>
</dbReference>
<gene>
    <name evidence="3" type="ORF">D1614_06015</name>
</gene>
<keyword evidence="3" id="KW-0012">Acyltransferase</keyword>
<dbReference type="GO" id="GO:0016746">
    <property type="term" value="F:acyltransferase activity"/>
    <property type="evidence" value="ECO:0007669"/>
    <property type="project" value="UniProtKB-KW"/>
</dbReference>
<keyword evidence="1" id="KW-0812">Transmembrane</keyword>
<feature type="transmembrane region" description="Helical" evidence="1">
    <location>
        <begin position="154"/>
        <end position="175"/>
    </location>
</feature>
<dbReference type="Proteomes" id="UP000265926">
    <property type="component" value="Unassembled WGS sequence"/>
</dbReference>
<evidence type="ECO:0000313" key="4">
    <source>
        <dbReference type="Proteomes" id="UP000265926"/>
    </source>
</evidence>
<evidence type="ECO:0000256" key="1">
    <source>
        <dbReference type="SAM" id="Phobius"/>
    </source>
</evidence>
<feature type="transmembrane region" description="Helical" evidence="1">
    <location>
        <begin position="123"/>
        <end position="142"/>
    </location>
</feature>
<dbReference type="InterPro" id="IPR011499">
    <property type="entry name" value="Lipid_A_biosynth_N"/>
</dbReference>
<feature type="transmembrane region" description="Helical" evidence="1">
    <location>
        <begin position="181"/>
        <end position="202"/>
    </location>
</feature>
<keyword evidence="4" id="KW-1185">Reference proteome</keyword>
<dbReference type="Gene3D" id="1.20.1280.290">
    <property type="match status" value="2"/>
</dbReference>
<keyword evidence="1" id="KW-0472">Membrane</keyword>
<feature type="domain" description="Lipid A biosynthesis N-terminal" evidence="2">
    <location>
        <begin position="9"/>
        <end position="80"/>
    </location>
</feature>
<dbReference type="Pfam" id="PF07578">
    <property type="entry name" value="LAB_N"/>
    <property type="match status" value="2"/>
</dbReference>
<accession>A0A399SYN7</accession>
<dbReference type="EMBL" id="QWGR01000003">
    <property type="protein sequence ID" value="RIJ49116.1"/>
    <property type="molecule type" value="Genomic_DNA"/>
</dbReference>
<organism evidence="3 4">
    <name type="scientific">Maribellus luteus</name>
    <dbReference type="NCBI Taxonomy" id="2305463"/>
    <lineage>
        <taxon>Bacteria</taxon>
        <taxon>Pseudomonadati</taxon>
        <taxon>Bacteroidota</taxon>
        <taxon>Bacteroidia</taxon>
        <taxon>Marinilabiliales</taxon>
        <taxon>Prolixibacteraceae</taxon>
        <taxon>Maribellus</taxon>
    </lineage>
</organism>
<sequence>MDNIFIIGLGFLAQGLFFIRTITQWFKSEKEGEVLSPIVYWQISLVASIIMLTYGILRNDFAIVVGQSLVYTIYIRNLQLKGAWRRMHWIARSLAVLVPISYLLWLVFSGNFNSIFRNKDVTLFWMIWGIVAQLVFISRFFYQWIYSEREKESLLPLGFWIISTFGSLMIFTYSIARIDPVLFASHSLGLFVYIRNILLHYGRGSLFTKLNRIPLLNKLIGKVSDKIK</sequence>
<proteinExistence type="predicted"/>
<keyword evidence="3" id="KW-0808">Transferase</keyword>
<keyword evidence="1" id="KW-1133">Transmembrane helix</keyword>
<name>A0A399SYN7_9BACT</name>
<feature type="transmembrane region" description="Helical" evidence="1">
    <location>
        <begin position="89"/>
        <end position="108"/>
    </location>
</feature>
<evidence type="ECO:0000259" key="2">
    <source>
        <dbReference type="SMART" id="SM01259"/>
    </source>
</evidence>